<dbReference type="PROSITE" id="PS00719">
    <property type="entry name" value="GLYCOSYL_HYDROL_F2_1"/>
    <property type="match status" value="1"/>
</dbReference>
<proteinExistence type="inferred from homology"/>
<accession>A0A2T4ZDC1</accession>
<evidence type="ECO:0000256" key="3">
    <source>
        <dbReference type="ARBA" id="ARBA00012756"/>
    </source>
</evidence>
<dbReference type="InterPro" id="IPR023232">
    <property type="entry name" value="Glyco_hydro_2_AS"/>
</dbReference>
<keyword evidence="11" id="KW-1185">Reference proteome</keyword>
<evidence type="ECO:0000256" key="4">
    <source>
        <dbReference type="ARBA" id="ARBA00013303"/>
    </source>
</evidence>
<dbReference type="SUPFAM" id="SSF49785">
    <property type="entry name" value="Galactose-binding domain-like"/>
    <property type="match status" value="1"/>
</dbReference>
<comment type="catalytic activity">
    <reaction evidence="1 8">
        <text>Hydrolysis of terminal non-reducing beta-D-galactose residues in beta-D-galactosides.</text>
        <dbReference type="EC" id="3.2.1.23"/>
    </reaction>
</comment>
<dbReference type="Gene3D" id="2.60.40.10">
    <property type="entry name" value="Immunoglobulins"/>
    <property type="match status" value="2"/>
</dbReference>
<evidence type="ECO:0000256" key="7">
    <source>
        <dbReference type="ARBA" id="ARBA00032230"/>
    </source>
</evidence>
<dbReference type="InterPro" id="IPR014718">
    <property type="entry name" value="GH-type_carb-bd"/>
</dbReference>
<dbReference type="Pfam" id="PF16353">
    <property type="entry name" value="LacZ_4"/>
    <property type="match status" value="1"/>
</dbReference>
<evidence type="ECO:0000259" key="9">
    <source>
        <dbReference type="SMART" id="SM01038"/>
    </source>
</evidence>
<dbReference type="InterPro" id="IPR006102">
    <property type="entry name" value="Ig-like_GH2"/>
</dbReference>
<dbReference type="RefSeq" id="WP_107727190.1">
    <property type="nucleotide sequence ID" value="NZ_PZZP01000001.1"/>
</dbReference>
<dbReference type="InterPro" id="IPR006104">
    <property type="entry name" value="Glyco_hydro_2_N"/>
</dbReference>
<dbReference type="InterPro" id="IPR050347">
    <property type="entry name" value="Bact_Beta-galactosidase"/>
</dbReference>
<name>A0A2T4ZDC1_9BACL</name>
<dbReference type="Pfam" id="PF02836">
    <property type="entry name" value="Glyco_hydro_2_C"/>
    <property type="match status" value="1"/>
</dbReference>
<dbReference type="AlphaFoldDB" id="A0A2T4ZDC1"/>
<comment type="similarity">
    <text evidence="2 8">Belongs to the glycosyl hydrolase 2 family.</text>
</comment>
<dbReference type="InterPro" id="IPR013783">
    <property type="entry name" value="Ig-like_fold"/>
</dbReference>
<dbReference type="Pfam" id="PF02929">
    <property type="entry name" value="Bgal_small_N"/>
    <property type="match status" value="1"/>
</dbReference>
<evidence type="ECO:0000256" key="2">
    <source>
        <dbReference type="ARBA" id="ARBA00007401"/>
    </source>
</evidence>
<protein>
    <recommendedName>
        <fullName evidence="4 8">Beta-galactosidase</fullName>
        <ecNumber evidence="3 8">3.2.1.23</ecNumber>
    </recommendedName>
    <alternativeName>
        <fullName evidence="7 8">Lactase</fullName>
    </alternativeName>
</protein>
<gene>
    <name evidence="10" type="ORF">C8J48_2498</name>
</gene>
<dbReference type="Proteomes" id="UP000241639">
    <property type="component" value="Unassembled WGS sequence"/>
</dbReference>
<dbReference type="GO" id="GO:0009341">
    <property type="term" value="C:beta-galactosidase complex"/>
    <property type="evidence" value="ECO:0007669"/>
    <property type="project" value="InterPro"/>
</dbReference>
<dbReference type="InterPro" id="IPR011013">
    <property type="entry name" value="Gal_mutarotase_sf_dom"/>
</dbReference>
<evidence type="ECO:0000256" key="5">
    <source>
        <dbReference type="ARBA" id="ARBA00022801"/>
    </source>
</evidence>
<dbReference type="PANTHER" id="PTHR46323">
    <property type="entry name" value="BETA-GALACTOSIDASE"/>
    <property type="match status" value="1"/>
</dbReference>
<dbReference type="Gene3D" id="3.20.20.80">
    <property type="entry name" value="Glycosidases"/>
    <property type="match status" value="1"/>
</dbReference>
<dbReference type="InterPro" id="IPR023230">
    <property type="entry name" value="Glyco_hydro_2_CS"/>
</dbReference>
<dbReference type="PRINTS" id="PR00132">
    <property type="entry name" value="GLHYDRLASE2"/>
</dbReference>
<evidence type="ECO:0000256" key="8">
    <source>
        <dbReference type="RuleBase" id="RU361154"/>
    </source>
</evidence>
<dbReference type="InterPro" id="IPR006101">
    <property type="entry name" value="Glyco_hydro_2"/>
</dbReference>
<comment type="caution">
    <text evidence="10">The sequence shown here is derived from an EMBL/GenBank/DDBJ whole genome shotgun (WGS) entry which is preliminary data.</text>
</comment>
<sequence>MLKTSKTFAYAPPQNGYPEWNNNPHIFQQNRMAAHATLMSYKTVEEALTGDRTASDFYRSLNGSWKFAFAENPEKRNRSFYQLDFDDRDWDEIKVPAHWQLQGYDYPHYTNIRYPWEGKEDIKPPFAPTQYNPVGQYIRTFTIPEEWNDQPVYLSFQGVESAFYVWVNGDLVGYSEDSFTPAEFDITPFLEKGENKLAVEVYRWSDASWLEDQDFWRMSGIFRDVYLYSTPTTHLYDFFVCTELDQQYQHAELKIEATVTNYGKENVGPVTLEATLLDQAQKPVRDAPLTVVIDLNGKDEAVVNLASFVENPLKWSAEHPHLYTLVFSLSDEKGNLLETESCRVGFRTFELKDGLMQINGEPILFKGVNRHEFAADKGRAIGYEDMVHDIQLMKKYNINAVRTSHYPNHPLWYDLCDQYGLYVIDETNLETHGTWSYGQQEEGDAIPGSKPEWTENVLDRCNSMLQRDKNHPSVVIWSLGNEAFGGDNFLKMHAHLTEKDPTRIVHYEGVANYRASEAASDMESTMYTRPDAVERYAKEAEGKEEKPKPYLLCEYSHAMGNSCGNLFKYTDLFDRYPILQGGFIWDWRDQGLLAKTAEGVEYLAYGGDFGDEPNDGNFCGNGLLFADGSVSPKLVEVKKCYQNVEFQAVKLKEGILEVINKHLFTNLNQYRLKWEITRNGEVMESGLKELDVKPQTSQQIKLPYSSPQAHKPEDEVILTLSLQLKQATLWAEKGHEIAFEQFIIPPARNKGKAVQRKPKPIRTSDDESTLVVEGDDFAATFEKESGDLKSYTFKGVELIHSAPIPYYWRAMTDNDRGNNLPARSGTWREAGENRQLQSFAYERTTHTVTVVVDYQLPTTTSSACRIQYLISGDGQIKVEHVLTPGANLPEIPAIGLLFTMDRAFNQLAWYGKGPHETYWDRSTGAKVGVYRGTVQDQYVPYLKPQECGNKTDVRWATITDHNGIGLKINGLPLVELNALSYTSSQLEEASHGYQLPQSDQVVVRINDKQMGVGGDDSWGARTHPEFTLYANRSYSYSFTLAGIEAKD</sequence>
<dbReference type="GO" id="GO:0004565">
    <property type="term" value="F:beta-galactosidase activity"/>
    <property type="evidence" value="ECO:0007669"/>
    <property type="project" value="UniProtKB-EC"/>
</dbReference>
<dbReference type="PANTHER" id="PTHR46323:SF2">
    <property type="entry name" value="BETA-GALACTOSIDASE"/>
    <property type="match status" value="1"/>
</dbReference>
<dbReference type="GO" id="GO:0030246">
    <property type="term" value="F:carbohydrate binding"/>
    <property type="evidence" value="ECO:0007669"/>
    <property type="project" value="InterPro"/>
</dbReference>
<dbReference type="FunFam" id="2.60.40.10:FF:000680">
    <property type="entry name" value="Beta-galactosidase"/>
    <property type="match status" value="1"/>
</dbReference>
<dbReference type="SUPFAM" id="SSF74650">
    <property type="entry name" value="Galactose mutarotase-like"/>
    <property type="match status" value="1"/>
</dbReference>
<keyword evidence="6 8" id="KW-0326">Glycosidase</keyword>
<dbReference type="EC" id="3.2.1.23" evidence="3 8"/>
<dbReference type="SMART" id="SM01038">
    <property type="entry name" value="Bgal_small_N"/>
    <property type="match status" value="1"/>
</dbReference>
<dbReference type="OrthoDB" id="9762066at2"/>
<reference evidence="10 11" key="1">
    <citation type="submission" date="2018-04" db="EMBL/GenBank/DDBJ databases">
        <title>Genomic Encyclopedia of Archaeal and Bacterial Type Strains, Phase II (KMG-II): from individual species to whole genera.</title>
        <authorList>
            <person name="Goeker M."/>
        </authorList>
    </citation>
    <scope>NUCLEOTIDE SEQUENCE [LARGE SCALE GENOMIC DNA]</scope>
    <source>
        <strain evidence="10 11">DSM 45169</strain>
    </source>
</reference>
<dbReference type="InterPro" id="IPR032312">
    <property type="entry name" value="LacZ_4"/>
</dbReference>
<dbReference type="Pfam" id="PF02837">
    <property type="entry name" value="Glyco_hydro_2_N"/>
    <property type="match status" value="1"/>
</dbReference>
<evidence type="ECO:0000256" key="1">
    <source>
        <dbReference type="ARBA" id="ARBA00001412"/>
    </source>
</evidence>
<dbReference type="Pfam" id="PF00703">
    <property type="entry name" value="Glyco_hydro_2"/>
    <property type="match status" value="1"/>
</dbReference>
<evidence type="ECO:0000313" key="11">
    <source>
        <dbReference type="Proteomes" id="UP000241639"/>
    </source>
</evidence>
<dbReference type="SUPFAM" id="SSF49303">
    <property type="entry name" value="beta-Galactosidase/glucuronidase domain"/>
    <property type="match status" value="2"/>
</dbReference>
<dbReference type="Gene3D" id="2.60.120.260">
    <property type="entry name" value="Galactose-binding domain-like"/>
    <property type="match status" value="1"/>
</dbReference>
<evidence type="ECO:0000256" key="6">
    <source>
        <dbReference type="ARBA" id="ARBA00023295"/>
    </source>
</evidence>
<dbReference type="InterPro" id="IPR017853">
    <property type="entry name" value="GH"/>
</dbReference>
<feature type="domain" description="Beta galactosidase small chain/" evidence="9">
    <location>
        <begin position="771"/>
        <end position="1041"/>
    </location>
</feature>
<dbReference type="GO" id="GO:0005990">
    <property type="term" value="P:lactose catabolic process"/>
    <property type="evidence" value="ECO:0007669"/>
    <property type="project" value="TreeGrafter"/>
</dbReference>
<dbReference type="InterPro" id="IPR006103">
    <property type="entry name" value="Glyco_hydro_2_cat"/>
</dbReference>
<dbReference type="InterPro" id="IPR008979">
    <property type="entry name" value="Galactose-bd-like_sf"/>
</dbReference>
<dbReference type="EMBL" id="PZZP01000001">
    <property type="protein sequence ID" value="PTM59862.1"/>
    <property type="molecule type" value="Genomic_DNA"/>
</dbReference>
<dbReference type="InterPro" id="IPR036156">
    <property type="entry name" value="Beta-gal/glucu_dom_sf"/>
</dbReference>
<dbReference type="Gene3D" id="2.70.98.10">
    <property type="match status" value="1"/>
</dbReference>
<organism evidence="10 11">
    <name type="scientific">Desmospora activa DSM 45169</name>
    <dbReference type="NCBI Taxonomy" id="1121389"/>
    <lineage>
        <taxon>Bacteria</taxon>
        <taxon>Bacillati</taxon>
        <taxon>Bacillota</taxon>
        <taxon>Bacilli</taxon>
        <taxon>Bacillales</taxon>
        <taxon>Thermoactinomycetaceae</taxon>
        <taxon>Desmospora</taxon>
    </lineage>
</organism>
<evidence type="ECO:0000313" key="10">
    <source>
        <dbReference type="EMBL" id="PTM59862.1"/>
    </source>
</evidence>
<dbReference type="SUPFAM" id="SSF51445">
    <property type="entry name" value="(Trans)glycosidases"/>
    <property type="match status" value="1"/>
</dbReference>
<keyword evidence="5 8" id="KW-0378">Hydrolase</keyword>
<dbReference type="PROSITE" id="PS00608">
    <property type="entry name" value="GLYCOSYL_HYDROL_F2_2"/>
    <property type="match status" value="1"/>
</dbReference>
<dbReference type="InterPro" id="IPR004199">
    <property type="entry name" value="B-gal_small/dom_5"/>
</dbReference>